<evidence type="ECO:0000256" key="2">
    <source>
        <dbReference type="ARBA" id="ARBA00022777"/>
    </source>
</evidence>
<evidence type="ECO:0000259" key="6">
    <source>
        <dbReference type="SMART" id="SM00387"/>
    </source>
</evidence>
<dbReference type="Gene3D" id="1.20.5.1930">
    <property type="match status" value="1"/>
</dbReference>
<accession>A0ABX0QA80</accession>
<keyword evidence="3" id="KW-0902">Two-component regulatory system</keyword>
<feature type="transmembrane region" description="Helical" evidence="5">
    <location>
        <begin position="35"/>
        <end position="54"/>
    </location>
</feature>
<sequence length="409" mass="44646">MTARLSTDTRMSPSWFKPTPDSLWNRFRERPRLRVASLVNLVWAVYVFGDVIFANELGPWWGLATGLSFPIFLLLYAAAYTRPLRHVSWYAGGVALLAYATLHFNHSAGGTYVIYACAMLGFEGAPKKCIAGMVAVIGGFVGVAYFLMGWPIPVIATLSFIALSVGTINVVYRFNAQRDVELKLSHDEVRRLAATAERERIGRDLHDLLGHTLSLITLKLELSRRLFDRDADAARREIEEAEQVARHALAEVRSAVTGIRASGVVAELASARLLLNTSMIDFVYRADVPELPPRVDNELALVLREAVTNIHRHAGASFAEVTVSMDDRACTMTIVDNGRGFAGSEGNGICGMRERVRALGGTLAFASDAAKGTVVNIQVPLLPADRRPALSDIRADKGLPVSGDNRLAS</sequence>
<evidence type="ECO:0000256" key="1">
    <source>
        <dbReference type="ARBA" id="ARBA00022679"/>
    </source>
</evidence>
<keyword evidence="4" id="KW-0175">Coiled coil</keyword>
<dbReference type="PANTHER" id="PTHR24421">
    <property type="entry name" value="NITRATE/NITRITE SENSOR PROTEIN NARX-RELATED"/>
    <property type="match status" value="1"/>
</dbReference>
<evidence type="ECO:0000256" key="5">
    <source>
        <dbReference type="SAM" id="Phobius"/>
    </source>
</evidence>
<evidence type="ECO:0000256" key="3">
    <source>
        <dbReference type="ARBA" id="ARBA00023012"/>
    </source>
</evidence>
<dbReference type="InterPro" id="IPR036890">
    <property type="entry name" value="HATPase_C_sf"/>
</dbReference>
<dbReference type="Proteomes" id="UP001429601">
    <property type="component" value="Unassembled WGS sequence"/>
</dbReference>
<evidence type="ECO:0000313" key="7">
    <source>
        <dbReference type="EMBL" id="NID06696.1"/>
    </source>
</evidence>
<gene>
    <name evidence="7" type="ORF">HBF26_17520</name>
</gene>
<feature type="transmembrane region" description="Helical" evidence="5">
    <location>
        <begin position="60"/>
        <end position="79"/>
    </location>
</feature>
<dbReference type="GO" id="GO:0016301">
    <property type="term" value="F:kinase activity"/>
    <property type="evidence" value="ECO:0007669"/>
    <property type="project" value="UniProtKB-KW"/>
</dbReference>
<name>A0ABX0QA80_9GAMM</name>
<organism evidence="7 8">
    <name type="scientific">Luteibacter jiangsuensis</name>
    <dbReference type="NCBI Taxonomy" id="637577"/>
    <lineage>
        <taxon>Bacteria</taxon>
        <taxon>Pseudomonadati</taxon>
        <taxon>Pseudomonadota</taxon>
        <taxon>Gammaproteobacteria</taxon>
        <taxon>Lysobacterales</taxon>
        <taxon>Rhodanobacteraceae</taxon>
        <taxon>Luteibacter</taxon>
    </lineage>
</organism>
<keyword evidence="1" id="KW-0808">Transferase</keyword>
<dbReference type="RefSeq" id="WP_167129308.1">
    <property type="nucleotide sequence ID" value="NZ_JAAQQR010000010.1"/>
</dbReference>
<comment type="caution">
    <text evidence="7">The sequence shown here is derived from an EMBL/GenBank/DDBJ whole genome shotgun (WGS) entry which is preliminary data.</text>
</comment>
<keyword evidence="5" id="KW-0472">Membrane</keyword>
<dbReference type="InterPro" id="IPR011712">
    <property type="entry name" value="Sig_transdc_His_kin_sub3_dim/P"/>
</dbReference>
<dbReference type="PANTHER" id="PTHR24421:SF63">
    <property type="entry name" value="SENSOR HISTIDINE KINASE DESK"/>
    <property type="match status" value="1"/>
</dbReference>
<dbReference type="CDD" id="cd16917">
    <property type="entry name" value="HATPase_UhpB-NarQ-NarX-like"/>
    <property type="match status" value="1"/>
</dbReference>
<dbReference type="SUPFAM" id="SSF55874">
    <property type="entry name" value="ATPase domain of HSP90 chaperone/DNA topoisomerase II/histidine kinase"/>
    <property type="match status" value="1"/>
</dbReference>
<evidence type="ECO:0000256" key="4">
    <source>
        <dbReference type="SAM" id="Coils"/>
    </source>
</evidence>
<dbReference type="Gene3D" id="3.30.565.10">
    <property type="entry name" value="Histidine kinase-like ATPase, C-terminal domain"/>
    <property type="match status" value="1"/>
</dbReference>
<keyword evidence="2 7" id="KW-0418">Kinase</keyword>
<keyword evidence="8" id="KW-1185">Reference proteome</keyword>
<dbReference type="InterPro" id="IPR003594">
    <property type="entry name" value="HATPase_dom"/>
</dbReference>
<dbReference type="EMBL" id="JAAQQR010000010">
    <property type="protein sequence ID" value="NID06696.1"/>
    <property type="molecule type" value="Genomic_DNA"/>
</dbReference>
<protein>
    <submittedName>
        <fullName evidence="7">Sensor histidine kinase</fullName>
    </submittedName>
</protein>
<dbReference type="SMART" id="SM00387">
    <property type="entry name" value="HATPase_c"/>
    <property type="match status" value="1"/>
</dbReference>
<reference evidence="7 8" key="1">
    <citation type="journal article" date="2011" name="Curr. Microbiol.">
        <title>Luteibacter jiangsuensis sp. nov.: a methamidophos-degrading bacterium isolated from a methamidophos-manufacturing factory.</title>
        <authorList>
            <person name="Wang L."/>
            <person name="Wang G.L."/>
            <person name="Li S.P."/>
            <person name="Jiang J.D."/>
        </authorList>
    </citation>
    <scope>NUCLEOTIDE SEQUENCE [LARGE SCALE GENOMIC DNA]</scope>
    <source>
        <strain evidence="7 8">CGMCC 1.10133</strain>
    </source>
</reference>
<keyword evidence="5" id="KW-1133">Transmembrane helix</keyword>
<feature type="domain" description="Histidine kinase/HSP90-like ATPase" evidence="6">
    <location>
        <begin position="294"/>
        <end position="383"/>
    </location>
</feature>
<dbReference type="Pfam" id="PF07730">
    <property type="entry name" value="HisKA_3"/>
    <property type="match status" value="1"/>
</dbReference>
<feature type="transmembrane region" description="Helical" evidence="5">
    <location>
        <begin position="129"/>
        <end position="148"/>
    </location>
</feature>
<keyword evidence="5" id="KW-0812">Transmembrane</keyword>
<proteinExistence type="predicted"/>
<dbReference type="InterPro" id="IPR050482">
    <property type="entry name" value="Sensor_HK_TwoCompSys"/>
</dbReference>
<feature type="transmembrane region" description="Helical" evidence="5">
    <location>
        <begin position="154"/>
        <end position="174"/>
    </location>
</feature>
<dbReference type="Pfam" id="PF02518">
    <property type="entry name" value="HATPase_c"/>
    <property type="match status" value="1"/>
</dbReference>
<feature type="coiled-coil region" evidence="4">
    <location>
        <begin position="224"/>
        <end position="251"/>
    </location>
</feature>
<evidence type="ECO:0000313" key="8">
    <source>
        <dbReference type="Proteomes" id="UP001429601"/>
    </source>
</evidence>